<dbReference type="AlphaFoldDB" id="A0A2T6BRQ3"/>
<name>A0A2T6BRQ3_9FLAO</name>
<keyword evidence="2" id="KW-1185">Reference proteome</keyword>
<gene>
    <name evidence="1" type="ORF">C8N46_11234</name>
</gene>
<dbReference type="RefSeq" id="WP_108116606.1">
    <property type="nucleotide sequence ID" value="NZ_QBKT01000012.1"/>
</dbReference>
<protein>
    <recommendedName>
        <fullName evidence="3">MORN repeat protein</fullName>
    </recommendedName>
</protein>
<organism evidence="1 2">
    <name type="scientific">Kordia periserrulae</name>
    <dbReference type="NCBI Taxonomy" id="701523"/>
    <lineage>
        <taxon>Bacteria</taxon>
        <taxon>Pseudomonadati</taxon>
        <taxon>Bacteroidota</taxon>
        <taxon>Flavobacteriia</taxon>
        <taxon>Flavobacteriales</taxon>
        <taxon>Flavobacteriaceae</taxon>
        <taxon>Kordia</taxon>
    </lineage>
</organism>
<dbReference type="Proteomes" id="UP000244090">
    <property type="component" value="Unassembled WGS sequence"/>
</dbReference>
<accession>A0A2T6BRQ3</accession>
<sequence>MIILISLISCENYGEKGDGNGNLKHEFLTEKCESKPNYESWLFLRPENKTVCYQYFNGEKFSGTSIEYHYNGNVAFIYTYKEGEEIVEKRKEYDFNGTLIK</sequence>
<evidence type="ECO:0008006" key="3">
    <source>
        <dbReference type="Google" id="ProtNLM"/>
    </source>
</evidence>
<proteinExistence type="predicted"/>
<dbReference type="EMBL" id="QBKT01000012">
    <property type="protein sequence ID" value="PTX58726.1"/>
    <property type="molecule type" value="Genomic_DNA"/>
</dbReference>
<comment type="caution">
    <text evidence="1">The sequence shown here is derived from an EMBL/GenBank/DDBJ whole genome shotgun (WGS) entry which is preliminary data.</text>
</comment>
<evidence type="ECO:0000313" key="2">
    <source>
        <dbReference type="Proteomes" id="UP000244090"/>
    </source>
</evidence>
<reference evidence="1 2" key="1">
    <citation type="submission" date="2018-04" db="EMBL/GenBank/DDBJ databases">
        <title>Genomic Encyclopedia of Archaeal and Bacterial Type Strains, Phase II (KMG-II): from individual species to whole genera.</title>
        <authorList>
            <person name="Goeker M."/>
        </authorList>
    </citation>
    <scope>NUCLEOTIDE SEQUENCE [LARGE SCALE GENOMIC DNA]</scope>
    <source>
        <strain evidence="1 2">DSM 25731</strain>
    </source>
</reference>
<evidence type="ECO:0000313" key="1">
    <source>
        <dbReference type="EMBL" id="PTX58726.1"/>
    </source>
</evidence>